<evidence type="ECO:0000256" key="1">
    <source>
        <dbReference type="SAM" id="MobiDB-lite"/>
    </source>
</evidence>
<proteinExistence type="predicted"/>
<comment type="caution">
    <text evidence="2">The sequence shown here is derived from an EMBL/GenBank/DDBJ whole genome shotgun (WGS) entry which is preliminary data.</text>
</comment>
<dbReference type="EMBL" id="BAABME010006860">
    <property type="protein sequence ID" value="GAA0169474.1"/>
    <property type="molecule type" value="Genomic_DNA"/>
</dbReference>
<organism evidence="2 3">
    <name type="scientific">Lithospermum erythrorhizon</name>
    <name type="common">Purple gromwell</name>
    <name type="synonym">Lithospermum officinale var. erythrorhizon</name>
    <dbReference type="NCBI Taxonomy" id="34254"/>
    <lineage>
        <taxon>Eukaryota</taxon>
        <taxon>Viridiplantae</taxon>
        <taxon>Streptophyta</taxon>
        <taxon>Embryophyta</taxon>
        <taxon>Tracheophyta</taxon>
        <taxon>Spermatophyta</taxon>
        <taxon>Magnoliopsida</taxon>
        <taxon>eudicotyledons</taxon>
        <taxon>Gunneridae</taxon>
        <taxon>Pentapetalae</taxon>
        <taxon>asterids</taxon>
        <taxon>lamiids</taxon>
        <taxon>Boraginales</taxon>
        <taxon>Boraginaceae</taxon>
        <taxon>Boraginoideae</taxon>
        <taxon>Lithospermeae</taxon>
        <taxon>Lithospermum</taxon>
    </lineage>
</organism>
<gene>
    <name evidence="2" type="ORF">LIER_23953</name>
</gene>
<feature type="compositionally biased region" description="Basic and acidic residues" evidence="1">
    <location>
        <begin position="74"/>
        <end position="90"/>
    </location>
</feature>
<name>A0AAV3QZD7_LITER</name>
<sequence>MGRRHQHGVAKRAVLTVGTTKAFSLPSSRTGSLDSSIPILLRPLQVSDQQGKLPREIPGSGGLKTQVSGQQGKLPREVMRNDVPEDEGRSSNRFTNHN</sequence>
<dbReference type="AlphaFoldDB" id="A0AAV3QZD7"/>
<protein>
    <submittedName>
        <fullName evidence="2">Uncharacterized protein</fullName>
    </submittedName>
</protein>
<keyword evidence="3" id="KW-1185">Reference proteome</keyword>
<feature type="region of interest" description="Disordered" evidence="1">
    <location>
        <begin position="48"/>
        <end position="98"/>
    </location>
</feature>
<evidence type="ECO:0000313" key="2">
    <source>
        <dbReference type="EMBL" id="GAA0169474.1"/>
    </source>
</evidence>
<dbReference type="Proteomes" id="UP001454036">
    <property type="component" value="Unassembled WGS sequence"/>
</dbReference>
<evidence type="ECO:0000313" key="3">
    <source>
        <dbReference type="Proteomes" id="UP001454036"/>
    </source>
</evidence>
<reference evidence="2 3" key="1">
    <citation type="submission" date="2024-01" db="EMBL/GenBank/DDBJ databases">
        <title>The complete chloroplast genome sequence of Lithospermum erythrorhizon: insights into the phylogenetic relationship among Boraginaceae species and the maternal lineages of purple gromwells.</title>
        <authorList>
            <person name="Okada T."/>
            <person name="Watanabe K."/>
        </authorList>
    </citation>
    <scope>NUCLEOTIDE SEQUENCE [LARGE SCALE GENOMIC DNA]</scope>
</reference>
<accession>A0AAV3QZD7</accession>